<comment type="subcellular location">
    <subcellularLocation>
        <location evidence="1">Nucleus</location>
    </subcellularLocation>
</comment>
<evidence type="ECO:0000256" key="5">
    <source>
        <dbReference type="SAM" id="MobiDB-lite"/>
    </source>
</evidence>
<dbReference type="Gene3D" id="1.20.960.30">
    <property type="match status" value="1"/>
</dbReference>
<accession>A0A0G4FU12</accession>
<evidence type="ECO:0000256" key="3">
    <source>
        <dbReference type="ARBA" id="ARBA00022737"/>
    </source>
</evidence>
<dbReference type="InterPro" id="IPR001680">
    <property type="entry name" value="WD40_rpt"/>
</dbReference>
<dbReference type="PANTHER" id="PTHR22846:SF2">
    <property type="entry name" value="F-BOX-LIKE_WD REPEAT-CONTAINING PROTEIN EBI"/>
    <property type="match status" value="1"/>
</dbReference>
<dbReference type="GO" id="GO:0006357">
    <property type="term" value="P:regulation of transcription by RNA polymerase II"/>
    <property type="evidence" value="ECO:0007669"/>
    <property type="project" value="TreeGrafter"/>
</dbReference>
<feature type="region of interest" description="Disordered" evidence="5">
    <location>
        <begin position="701"/>
        <end position="724"/>
    </location>
</feature>
<keyword evidence="2" id="KW-0853">WD repeat</keyword>
<proteinExistence type="predicted"/>
<dbReference type="SMART" id="SM00667">
    <property type="entry name" value="LisH"/>
    <property type="match status" value="1"/>
</dbReference>
<dbReference type="EMBL" id="CDMZ01000606">
    <property type="protein sequence ID" value="CEM17780.1"/>
    <property type="molecule type" value="Genomic_DNA"/>
</dbReference>
<name>A0A0G4FU12_9ALVE</name>
<gene>
    <name evidence="6" type="ORF">Cvel_3718</name>
</gene>
<organism evidence="6">
    <name type="scientific">Chromera velia CCMP2878</name>
    <dbReference type="NCBI Taxonomy" id="1169474"/>
    <lineage>
        <taxon>Eukaryota</taxon>
        <taxon>Sar</taxon>
        <taxon>Alveolata</taxon>
        <taxon>Colpodellida</taxon>
        <taxon>Chromeraceae</taxon>
        <taxon>Chromera</taxon>
    </lineage>
</organism>
<evidence type="ECO:0000256" key="2">
    <source>
        <dbReference type="ARBA" id="ARBA00022574"/>
    </source>
</evidence>
<dbReference type="SMART" id="SM00320">
    <property type="entry name" value="WD40"/>
    <property type="match status" value="4"/>
</dbReference>
<dbReference type="InterPro" id="IPR045183">
    <property type="entry name" value="Ebi-like"/>
</dbReference>
<dbReference type="Gene3D" id="2.130.10.10">
    <property type="entry name" value="YVTN repeat-like/Quinoprotein amine dehydrogenase"/>
    <property type="match status" value="1"/>
</dbReference>
<dbReference type="Pfam" id="PF00400">
    <property type="entry name" value="WD40"/>
    <property type="match status" value="1"/>
</dbReference>
<dbReference type="Pfam" id="PF08513">
    <property type="entry name" value="LisH"/>
    <property type="match status" value="1"/>
</dbReference>
<evidence type="ECO:0000256" key="1">
    <source>
        <dbReference type="ARBA" id="ARBA00004123"/>
    </source>
</evidence>
<dbReference type="SUPFAM" id="SSF69322">
    <property type="entry name" value="Tricorn protease domain 2"/>
    <property type="match status" value="1"/>
</dbReference>
<dbReference type="VEuPathDB" id="CryptoDB:Cvel_3718"/>
<dbReference type="PANTHER" id="PTHR22846">
    <property type="entry name" value="WD40 REPEAT PROTEIN"/>
    <property type="match status" value="1"/>
</dbReference>
<feature type="region of interest" description="Disordered" evidence="5">
    <location>
        <begin position="742"/>
        <end position="780"/>
    </location>
</feature>
<evidence type="ECO:0000256" key="4">
    <source>
        <dbReference type="ARBA" id="ARBA00023242"/>
    </source>
</evidence>
<dbReference type="AlphaFoldDB" id="A0A0G4FU12"/>
<dbReference type="GO" id="GO:0034967">
    <property type="term" value="C:Set3 complex"/>
    <property type="evidence" value="ECO:0007669"/>
    <property type="project" value="TreeGrafter"/>
</dbReference>
<dbReference type="PROSITE" id="PS50896">
    <property type="entry name" value="LISH"/>
    <property type="match status" value="1"/>
</dbReference>
<dbReference type="InterPro" id="IPR006594">
    <property type="entry name" value="LisH"/>
</dbReference>
<reference evidence="6" key="1">
    <citation type="submission" date="2014-11" db="EMBL/GenBank/DDBJ databases">
        <authorList>
            <person name="Otto D Thomas"/>
            <person name="Naeem Raeece"/>
        </authorList>
    </citation>
    <scope>NUCLEOTIDE SEQUENCE</scope>
</reference>
<sequence>MTTEGSKLRRLPFQLTTEDINFLVYRYLFESGFSNTADTFLNEANLVKPGSYPTKNDPIMKFPPGALIAVLQKALMWSSVELHVRDDGSFLRCGEALSFKTAHRCDEDAREEQLVPPDVVPRIFSAQEEVARRNGAVEDSHSRKRRRLQALRPDTGWCLESLTRRKAVITLSLSLHSDTLPCRVSAASVEEGIGGAGGNLAVSNVSAEGPAVLDAGFSPCTDEFAVLMGDGTLRLWRLDRVQSAEKEGEGGDVGTQPFCFLVCRHLKKKKEGTANAAAAAAAASSSVPLPPQAAEETDPSFAEPFARDARGCVWFSGIVRADTPGELLPPPSIEEMQSVETDAVSCFAWSPLGNVLATAGSDSGLIRVWEKNGDVVQMDTPKPCRLGGVVSVGFSQSGNLLASLAADGSVCVHSVADGKVLLYRKVPKGGIPVGKPHWMGDQFVAFRVEGGGGEVAVLCVEGQGVISFFSPAQGSSVSSFASAQRKGEGLVIAVGDCAGFVRVWEDSGDWTADAEMGTEVESSTTLCEFGIRREGAGSGKERRFFVPAGVKPETTSLPSEKVEVGSSQSEGGGVAVVGLEWECGDGSSPFLWAALSGGLVVQVEALTGAVRSREVPGDVGEGEEAFVTETLVSSPDGRFLCKMGPQAELRVQDCKDLRRCASVMTGGREGQGGGGIPSSVCFSRPTDIGGGEIGPRFLLFVSESGRPPSSDSHSSLPPTGRKKGGQVLRLLSLWESGGLMDAEEAPNGLSINPGLLGREAPPFGGGGNGGMAPETDAPEK</sequence>
<dbReference type="InterPro" id="IPR015943">
    <property type="entry name" value="WD40/YVTN_repeat-like_dom_sf"/>
</dbReference>
<keyword evidence="3" id="KW-0677">Repeat</keyword>
<dbReference type="GO" id="GO:0003714">
    <property type="term" value="F:transcription corepressor activity"/>
    <property type="evidence" value="ECO:0007669"/>
    <property type="project" value="InterPro"/>
</dbReference>
<protein>
    <submittedName>
        <fullName evidence="6">Uncharacterized protein</fullName>
    </submittedName>
</protein>
<feature type="compositionally biased region" description="Low complexity" evidence="5">
    <location>
        <begin position="702"/>
        <end position="718"/>
    </location>
</feature>
<evidence type="ECO:0000313" key="6">
    <source>
        <dbReference type="EMBL" id="CEM17780.1"/>
    </source>
</evidence>
<keyword evidence="4" id="KW-0539">Nucleus</keyword>